<dbReference type="Proteomes" id="UP000625631">
    <property type="component" value="Unassembled WGS sequence"/>
</dbReference>
<keyword evidence="1" id="KW-0812">Transmembrane</keyword>
<comment type="caution">
    <text evidence="2">The sequence shown here is derived from an EMBL/GenBank/DDBJ whole genome shotgun (WGS) entry which is preliminary data.</text>
</comment>
<dbReference type="RefSeq" id="WP_198068845.1">
    <property type="nucleotide sequence ID" value="NZ_JAEDAD010000003.1"/>
</dbReference>
<accession>A0ABS0QBT7</accession>
<protein>
    <recommendedName>
        <fullName evidence="4">DUF3098 domain-containing protein</fullName>
    </recommendedName>
</protein>
<keyword evidence="3" id="KW-1185">Reference proteome</keyword>
<reference evidence="2 3" key="1">
    <citation type="submission" date="2020-12" db="EMBL/GenBank/DDBJ databases">
        <title>Hymenobacter sp.</title>
        <authorList>
            <person name="Kim M.K."/>
        </authorList>
    </citation>
    <scope>NUCLEOTIDE SEQUENCE [LARGE SCALE GENOMIC DNA]</scope>
    <source>
        <strain evidence="2 3">BT442</strain>
    </source>
</reference>
<dbReference type="EMBL" id="JAEDAE010000009">
    <property type="protein sequence ID" value="MBH8559803.1"/>
    <property type="molecule type" value="Genomic_DNA"/>
</dbReference>
<keyword evidence="1" id="KW-0472">Membrane</keyword>
<evidence type="ECO:0000313" key="3">
    <source>
        <dbReference type="Proteomes" id="UP000625631"/>
    </source>
</evidence>
<evidence type="ECO:0000313" key="2">
    <source>
        <dbReference type="EMBL" id="MBH8559803.1"/>
    </source>
</evidence>
<sequence length="59" mass="6617">MSNKNWERIGGSILVICGWLLGGIGFAEPIPPPWNTVAFLSMFPLIILGIYLFARKQRI</sequence>
<gene>
    <name evidence="2" type="ORF">I7X13_17210</name>
</gene>
<keyword evidence="1" id="KW-1133">Transmembrane helix</keyword>
<organism evidence="2 3">
    <name type="scientific">Hymenobacter negativus</name>
    <dbReference type="NCBI Taxonomy" id="2795026"/>
    <lineage>
        <taxon>Bacteria</taxon>
        <taxon>Pseudomonadati</taxon>
        <taxon>Bacteroidota</taxon>
        <taxon>Cytophagia</taxon>
        <taxon>Cytophagales</taxon>
        <taxon>Hymenobacteraceae</taxon>
        <taxon>Hymenobacter</taxon>
    </lineage>
</organism>
<feature type="transmembrane region" description="Helical" evidence="1">
    <location>
        <begin position="37"/>
        <end position="54"/>
    </location>
</feature>
<proteinExistence type="predicted"/>
<evidence type="ECO:0000256" key="1">
    <source>
        <dbReference type="SAM" id="Phobius"/>
    </source>
</evidence>
<name>A0ABS0QBT7_9BACT</name>
<evidence type="ECO:0008006" key="4">
    <source>
        <dbReference type="Google" id="ProtNLM"/>
    </source>
</evidence>